<organism evidence="1 2">
    <name type="scientific">Crotalaria pallida</name>
    <name type="common">Smooth rattlebox</name>
    <name type="synonym">Crotalaria striata</name>
    <dbReference type="NCBI Taxonomy" id="3830"/>
    <lineage>
        <taxon>Eukaryota</taxon>
        <taxon>Viridiplantae</taxon>
        <taxon>Streptophyta</taxon>
        <taxon>Embryophyta</taxon>
        <taxon>Tracheophyta</taxon>
        <taxon>Spermatophyta</taxon>
        <taxon>Magnoliopsida</taxon>
        <taxon>eudicotyledons</taxon>
        <taxon>Gunneridae</taxon>
        <taxon>Pentapetalae</taxon>
        <taxon>rosids</taxon>
        <taxon>fabids</taxon>
        <taxon>Fabales</taxon>
        <taxon>Fabaceae</taxon>
        <taxon>Papilionoideae</taxon>
        <taxon>50 kb inversion clade</taxon>
        <taxon>genistoids sensu lato</taxon>
        <taxon>core genistoids</taxon>
        <taxon>Crotalarieae</taxon>
        <taxon>Crotalaria</taxon>
    </lineage>
</organism>
<comment type="caution">
    <text evidence="1">The sequence shown here is derived from an EMBL/GenBank/DDBJ whole genome shotgun (WGS) entry which is preliminary data.</text>
</comment>
<evidence type="ECO:0000313" key="1">
    <source>
        <dbReference type="EMBL" id="KAK7246949.1"/>
    </source>
</evidence>
<reference evidence="1 2" key="1">
    <citation type="submission" date="2024-01" db="EMBL/GenBank/DDBJ databases">
        <title>The genomes of 5 underutilized Papilionoideae crops provide insights into root nodulation and disease resistanc.</title>
        <authorList>
            <person name="Yuan L."/>
        </authorList>
    </citation>
    <scope>NUCLEOTIDE SEQUENCE [LARGE SCALE GENOMIC DNA]</scope>
    <source>
        <strain evidence="1">ZHUSHIDOU_FW_LH</strain>
        <tissue evidence="1">Leaf</tissue>
    </source>
</reference>
<proteinExistence type="predicted"/>
<dbReference type="Proteomes" id="UP001372338">
    <property type="component" value="Unassembled WGS sequence"/>
</dbReference>
<accession>A0AAN9E5T5</accession>
<sequence>MLAVEDKTANQHSIWLVGIFKGALCLKQFDFGEFGKSSQVHLLLLLLLLLSNDGLFCSELLQWWLSGVFSSFNFEVLFGYPFHSIG</sequence>
<protein>
    <submittedName>
        <fullName evidence="1">Uncharacterized protein</fullName>
    </submittedName>
</protein>
<gene>
    <name evidence="1" type="ORF">RIF29_41822</name>
</gene>
<dbReference type="EMBL" id="JAYWIO010000008">
    <property type="protein sequence ID" value="KAK7246949.1"/>
    <property type="molecule type" value="Genomic_DNA"/>
</dbReference>
<evidence type="ECO:0000313" key="2">
    <source>
        <dbReference type="Proteomes" id="UP001372338"/>
    </source>
</evidence>
<keyword evidence="2" id="KW-1185">Reference proteome</keyword>
<name>A0AAN9E5T5_CROPI</name>
<dbReference type="AlphaFoldDB" id="A0AAN9E5T5"/>